<gene>
    <name evidence="2" type="ORF">HMPREF0860_2201</name>
    <name evidence="1" type="ORF">HMPREF1325_2062</name>
</gene>
<accession>U1FMP5</accession>
<dbReference type="Proteomes" id="UP000016412">
    <property type="component" value="Unassembled WGS sequence"/>
</dbReference>
<organism evidence="1 3">
    <name type="scientific">Treponema socranskii subsp. socranskii VPI DR56BR1116 = ATCC 35536</name>
    <dbReference type="NCBI Taxonomy" id="1125725"/>
    <lineage>
        <taxon>Bacteria</taxon>
        <taxon>Pseudomonadati</taxon>
        <taxon>Spirochaetota</taxon>
        <taxon>Spirochaetia</taxon>
        <taxon>Spirochaetales</taxon>
        <taxon>Treponemataceae</taxon>
        <taxon>Treponema</taxon>
    </lineage>
</organism>
<dbReference type="EMBL" id="AVQI01000012">
    <property type="protein sequence ID" value="ERK04809.1"/>
    <property type="molecule type" value="Genomic_DNA"/>
</dbReference>
<dbReference type="EMBL" id="AUZJ01000034">
    <property type="protein sequence ID" value="ERF60711.1"/>
    <property type="molecule type" value="Genomic_DNA"/>
</dbReference>
<dbReference type="eggNOG" id="COG5464">
    <property type="taxonomic scope" value="Bacteria"/>
</dbReference>
<name>U1FMP5_TRESO</name>
<evidence type="ECO:0000313" key="2">
    <source>
        <dbReference type="EMBL" id="ERK04809.1"/>
    </source>
</evidence>
<keyword evidence="4" id="KW-1185">Reference proteome</keyword>
<evidence type="ECO:0000313" key="1">
    <source>
        <dbReference type="EMBL" id="ERF60711.1"/>
    </source>
</evidence>
<sequence>MRKSFDDLTIADDFMFCKVMQDEGICKQFLEMILAGQIGKIIYLSLQNSVAAGIEAKSVRLDLLVKDEAGKSYDIEMAFSDRRPCLSENTSFSSEKLAHTQLFRRPCRD</sequence>
<dbReference type="STRING" id="1125725.HMPREF1325_2062"/>
<comment type="caution">
    <text evidence="1">The sequence shown here is derived from an EMBL/GenBank/DDBJ whole genome shotgun (WGS) entry which is preliminary data.</text>
</comment>
<dbReference type="AlphaFoldDB" id="U1FMP5"/>
<protein>
    <submittedName>
        <fullName evidence="1">Uncharacterized protein</fullName>
    </submittedName>
</protein>
<evidence type="ECO:0000313" key="3">
    <source>
        <dbReference type="Proteomes" id="UP000016412"/>
    </source>
</evidence>
<dbReference type="Proteomes" id="UP000016646">
    <property type="component" value="Unassembled WGS sequence"/>
</dbReference>
<dbReference type="PATRIC" id="fig|1125725.3.peg.1312"/>
<evidence type="ECO:0000313" key="4">
    <source>
        <dbReference type="Proteomes" id="UP000016646"/>
    </source>
</evidence>
<proteinExistence type="predicted"/>
<reference evidence="3 4" key="1">
    <citation type="submission" date="2013-08" db="EMBL/GenBank/DDBJ databases">
        <authorList>
            <person name="Durkin A.S."/>
            <person name="Haft D.R."/>
            <person name="McCorrison J."/>
            <person name="Torralba M."/>
            <person name="Gillis M."/>
            <person name="Haft D.H."/>
            <person name="Methe B."/>
            <person name="Sutton G."/>
            <person name="Nelson K.E."/>
        </authorList>
    </citation>
    <scope>NUCLEOTIDE SEQUENCE [LARGE SCALE GENOMIC DNA]</scope>
    <source>
        <strain evidence="2 4">ATCC 35536</strain>
        <strain evidence="1 3">VPI DR56BR1116</strain>
    </source>
</reference>